<gene>
    <name evidence="3" type="ORF">QR680_004655</name>
</gene>
<evidence type="ECO:0000313" key="3">
    <source>
        <dbReference type="EMBL" id="KAK0409617.1"/>
    </source>
</evidence>
<name>A0AA39HRL1_9BILA</name>
<feature type="chain" id="PRO_5041302802" description="CX domain-containing protein" evidence="2">
    <location>
        <begin position="18"/>
        <end position="276"/>
    </location>
</feature>
<evidence type="ECO:0000256" key="2">
    <source>
        <dbReference type="SAM" id="SignalP"/>
    </source>
</evidence>
<keyword evidence="1" id="KW-0812">Transmembrane</keyword>
<organism evidence="3 4">
    <name type="scientific">Steinernema hermaphroditum</name>
    <dbReference type="NCBI Taxonomy" id="289476"/>
    <lineage>
        <taxon>Eukaryota</taxon>
        <taxon>Metazoa</taxon>
        <taxon>Ecdysozoa</taxon>
        <taxon>Nematoda</taxon>
        <taxon>Chromadorea</taxon>
        <taxon>Rhabditida</taxon>
        <taxon>Tylenchina</taxon>
        <taxon>Panagrolaimomorpha</taxon>
        <taxon>Strongyloidoidea</taxon>
        <taxon>Steinernematidae</taxon>
        <taxon>Steinernema</taxon>
    </lineage>
</organism>
<reference evidence="3" key="1">
    <citation type="submission" date="2023-06" db="EMBL/GenBank/DDBJ databases">
        <title>Genomic analysis of the entomopathogenic nematode Steinernema hermaphroditum.</title>
        <authorList>
            <person name="Schwarz E.M."/>
            <person name="Heppert J.K."/>
            <person name="Baniya A."/>
            <person name="Schwartz H.T."/>
            <person name="Tan C.-H."/>
            <person name="Antoshechkin I."/>
            <person name="Sternberg P.W."/>
            <person name="Goodrich-Blair H."/>
            <person name="Dillman A.R."/>
        </authorList>
    </citation>
    <scope>NUCLEOTIDE SEQUENCE</scope>
    <source>
        <strain evidence="3">PS9179</strain>
        <tissue evidence="3">Whole animal</tissue>
    </source>
</reference>
<keyword evidence="1" id="KW-0472">Membrane</keyword>
<sequence length="276" mass="30603">MRLAVFLLFVTASLSWACVRTVPGGGPSVTTTTVEPTTTTKEEDDYVIITIYSPLQIEPQQDGTLRDVETCQKAKIVTFSKQTSTSVVSCQNDQKICLCDDDDCYRTQNSDSSTTLGHICTDNYCTAASSSLFYENEMSIPNSQLPYSPPYNPQMATAPPPPGFVDRPIFSPPPPYTPPGAKLPGPTVEYYNSVGVVVHPYHYQNVESVSLHYQTPHRIEIAPVVYRREASCDCYEYCCYGPQSPEARRASCVVGLVCFLIVIIVLLIRAMTSRFY</sequence>
<dbReference type="AlphaFoldDB" id="A0AA39HRL1"/>
<evidence type="ECO:0000256" key="1">
    <source>
        <dbReference type="SAM" id="Phobius"/>
    </source>
</evidence>
<feature type="signal peptide" evidence="2">
    <location>
        <begin position="1"/>
        <end position="17"/>
    </location>
</feature>
<dbReference type="EMBL" id="JAUCMV010000003">
    <property type="protein sequence ID" value="KAK0409617.1"/>
    <property type="molecule type" value="Genomic_DNA"/>
</dbReference>
<accession>A0AA39HRL1</accession>
<keyword evidence="4" id="KW-1185">Reference proteome</keyword>
<feature type="transmembrane region" description="Helical" evidence="1">
    <location>
        <begin position="253"/>
        <end position="272"/>
    </location>
</feature>
<proteinExistence type="predicted"/>
<evidence type="ECO:0008006" key="5">
    <source>
        <dbReference type="Google" id="ProtNLM"/>
    </source>
</evidence>
<keyword evidence="2" id="KW-0732">Signal</keyword>
<evidence type="ECO:0000313" key="4">
    <source>
        <dbReference type="Proteomes" id="UP001175271"/>
    </source>
</evidence>
<comment type="caution">
    <text evidence="3">The sequence shown here is derived from an EMBL/GenBank/DDBJ whole genome shotgun (WGS) entry which is preliminary data.</text>
</comment>
<keyword evidence="1" id="KW-1133">Transmembrane helix</keyword>
<dbReference type="Proteomes" id="UP001175271">
    <property type="component" value="Unassembled WGS sequence"/>
</dbReference>
<protein>
    <recommendedName>
        <fullName evidence="5">CX domain-containing protein</fullName>
    </recommendedName>
</protein>